<evidence type="ECO:0000313" key="2">
    <source>
        <dbReference type="Proteomes" id="UP001303587"/>
    </source>
</evidence>
<reference evidence="1 2" key="1">
    <citation type="submission" date="2023-07" db="EMBL/GenBank/DDBJ databases">
        <title>Closed genoem sequence of Methanosarcinaceae archaeon Ac7.</title>
        <authorList>
            <person name="Poehlein A."/>
            <person name="Protasov E."/>
            <person name="Platt K."/>
            <person name="Reeh H."/>
            <person name="Daniel R."/>
            <person name="Brune A."/>
        </authorList>
    </citation>
    <scope>NUCLEOTIDE SEQUENCE [LARGE SCALE GENOMIC DNA]</scope>
    <source>
        <strain evidence="1 2">Ac7</strain>
    </source>
</reference>
<dbReference type="GeneID" id="89229131"/>
<gene>
    <name evidence="1" type="ORF">MsAc7_00100</name>
</gene>
<name>A0AA97A2X3_9EURY</name>
<dbReference type="RefSeq" id="WP_338102575.1">
    <property type="nucleotide sequence ID" value="NZ_CP131060.1"/>
</dbReference>
<organism evidence="1 2">
    <name type="scientific">Methanolapillus millepedarum</name>
    <dbReference type="NCBI Taxonomy" id="3028296"/>
    <lineage>
        <taxon>Archaea</taxon>
        <taxon>Methanobacteriati</taxon>
        <taxon>Methanobacteriota</taxon>
        <taxon>Stenosarchaea group</taxon>
        <taxon>Methanomicrobia</taxon>
        <taxon>Methanosarcinales</taxon>
        <taxon>Methanosarcinaceae</taxon>
        <taxon>Methanolapillus</taxon>
    </lineage>
</organism>
<evidence type="ECO:0000313" key="1">
    <source>
        <dbReference type="EMBL" id="WNY24488.1"/>
    </source>
</evidence>
<dbReference type="Proteomes" id="UP001303587">
    <property type="component" value="Chromosome"/>
</dbReference>
<dbReference type="EMBL" id="CP131060">
    <property type="protein sequence ID" value="WNY24488.1"/>
    <property type="molecule type" value="Genomic_DNA"/>
</dbReference>
<protein>
    <submittedName>
        <fullName evidence="1">Uncharacterized protein</fullName>
    </submittedName>
</protein>
<accession>A0AA97A2X3</accession>
<keyword evidence="2" id="KW-1185">Reference proteome</keyword>
<sequence length="100" mass="11713">MKKSEISKKTEELEEVPVVDYSNLPDEFKNEFLNEKPYVIEKFSKLSWDGKQFSIRIPKEITDEMDITKRNQIKFKMTKARPGMDEKNVLEISLVIVDGS</sequence>
<dbReference type="AlphaFoldDB" id="A0AA97A2X3"/>
<proteinExistence type="predicted"/>